<evidence type="ECO:0000313" key="2">
    <source>
        <dbReference type="Proteomes" id="UP001570417"/>
    </source>
</evidence>
<dbReference type="RefSeq" id="WP_372266066.1">
    <property type="nucleotide sequence ID" value="NZ_JBFRUW010000034.1"/>
</dbReference>
<comment type="caution">
    <text evidence="1">The sequence shown here is derived from an EMBL/GenBank/DDBJ whole genome shotgun (WGS) entry which is preliminary data.</text>
</comment>
<evidence type="ECO:0000313" key="1">
    <source>
        <dbReference type="EMBL" id="MFA0568694.1"/>
    </source>
</evidence>
<proteinExistence type="predicted"/>
<protein>
    <submittedName>
        <fullName evidence="1">Uncharacterized protein</fullName>
    </submittedName>
</protein>
<accession>A0ABV4NB98</accession>
<dbReference type="EMBL" id="JBFRUW010000034">
    <property type="protein sequence ID" value="MFA0568694.1"/>
    <property type="molecule type" value="Genomic_DNA"/>
</dbReference>
<reference evidence="1 2" key="1">
    <citation type="journal article" date="2024" name="ISME J.">
        <title>Tailless and filamentous prophages are predominant in marine Vibrio.</title>
        <authorList>
            <person name="Steensen K."/>
            <person name="Seneca J."/>
            <person name="Bartlau N."/>
            <person name="Yu X.A."/>
            <person name="Hussain F.A."/>
            <person name="Polz M.F."/>
        </authorList>
    </citation>
    <scope>NUCLEOTIDE SEQUENCE [LARGE SCALE GENOMIC DNA]</scope>
    <source>
        <strain evidence="1 2">10N.222.51.A1</strain>
    </source>
</reference>
<sequence>MAGIKGAVIGASASFLASVGYDLVKGNDINWKRTAIVTTSGAIVGATCEIASASLATKSISPTQTEQVARKAAECGWAKYNGTSSPWFDKDAWQYMR</sequence>
<organism evidence="1 2">
    <name type="scientific">Vibrio gallaecicus</name>
    <dbReference type="NCBI Taxonomy" id="552386"/>
    <lineage>
        <taxon>Bacteria</taxon>
        <taxon>Pseudomonadati</taxon>
        <taxon>Pseudomonadota</taxon>
        <taxon>Gammaproteobacteria</taxon>
        <taxon>Vibrionales</taxon>
        <taxon>Vibrionaceae</taxon>
        <taxon>Vibrio</taxon>
    </lineage>
</organism>
<gene>
    <name evidence="1" type="ORF">AB4566_10440</name>
</gene>
<keyword evidence="2" id="KW-1185">Reference proteome</keyword>
<dbReference type="Proteomes" id="UP001570417">
    <property type="component" value="Unassembled WGS sequence"/>
</dbReference>
<name>A0ABV4NB98_9VIBR</name>